<evidence type="ECO:0000313" key="3">
    <source>
        <dbReference type="Proteomes" id="UP000481153"/>
    </source>
</evidence>
<protein>
    <submittedName>
        <fullName evidence="2">Uncharacterized protein</fullName>
    </submittedName>
</protein>
<evidence type="ECO:0000256" key="1">
    <source>
        <dbReference type="SAM" id="Coils"/>
    </source>
</evidence>
<name>A0A6G0XGC0_9STRA</name>
<organism evidence="2 3">
    <name type="scientific">Aphanomyces euteiches</name>
    <dbReference type="NCBI Taxonomy" id="100861"/>
    <lineage>
        <taxon>Eukaryota</taxon>
        <taxon>Sar</taxon>
        <taxon>Stramenopiles</taxon>
        <taxon>Oomycota</taxon>
        <taxon>Saprolegniomycetes</taxon>
        <taxon>Saprolegniales</taxon>
        <taxon>Verrucalvaceae</taxon>
        <taxon>Aphanomyces</taxon>
    </lineage>
</organism>
<comment type="caution">
    <text evidence="2">The sequence shown here is derived from an EMBL/GenBank/DDBJ whole genome shotgun (WGS) entry which is preliminary data.</text>
</comment>
<sequence>MNRSEQARRMAKYRREKKNALNSLQRTVAVLEYTKEKLLEEKASKHKPMDNEGLPWKEVAKALEEYRRLTESDNIILRTKLRRLDGLVQEMHRWISVQVSLMEKIDYGNGKSWRNISLSKDPEARRLGKQWIMQHMYHNTDRMFQLHGFPSLESGEDIPCDVIMNFHDDGIFSTFRSQIERETSLEQAVDYFQSTFRGLQCFVSTYSESTPLILDEVEDSTRQVAYVTPRNEYINVLCGEFITPDRCLFVLQQIQADESDSSHQKCRQRGRMTWYDIHRRANNRIQRRVLSIHTESFASDSRRFGIVEEALDYGIDLSSCPMHLRETRFPQTFRKLLETHFPRGVV</sequence>
<accession>A0A6G0XGC0</accession>
<keyword evidence="1" id="KW-0175">Coiled coil</keyword>
<evidence type="ECO:0000313" key="2">
    <source>
        <dbReference type="EMBL" id="KAF0739250.1"/>
    </source>
</evidence>
<reference evidence="2 3" key="1">
    <citation type="submission" date="2019-07" db="EMBL/GenBank/DDBJ databases">
        <title>Genomics analysis of Aphanomyces spp. identifies a new class of oomycete effector associated with host adaptation.</title>
        <authorList>
            <person name="Gaulin E."/>
        </authorList>
    </citation>
    <scope>NUCLEOTIDE SEQUENCE [LARGE SCALE GENOMIC DNA]</scope>
    <source>
        <strain evidence="2 3">ATCC 201684</strain>
    </source>
</reference>
<dbReference type="EMBL" id="VJMJ01000066">
    <property type="protein sequence ID" value="KAF0739250.1"/>
    <property type="molecule type" value="Genomic_DNA"/>
</dbReference>
<proteinExistence type="predicted"/>
<dbReference type="Proteomes" id="UP000481153">
    <property type="component" value="Unassembled WGS sequence"/>
</dbReference>
<dbReference type="AlphaFoldDB" id="A0A6G0XGC0"/>
<gene>
    <name evidence="2" type="ORF">Ae201684_005169</name>
</gene>
<dbReference type="VEuPathDB" id="FungiDB:AeMF1_010070"/>
<feature type="coiled-coil region" evidence="1">
    <location>
        <begin position="3"/>
        <end position="41"/>
    </location>
</feature>
<keyword evidence="3" id="KW-1185">Reference proteome</keyword>